<proteinExistence type="predicted"/>
<evidence type="ECO:0000256" key="1">
    <source>
        <dbReference type="ARBA" id="ARBA00022723"/>
    </source>
</evidence>
<dbReference type="InterPro" id="IPR000923">
    <property type="entry name" value="BlueCu_1"/>
</dbReference>
<gene>
    <name evidence="5" type="ORF">KSZ_60690</name>
</gene>
<evidence type="ECO:0000313" key="6">
    <source>
        <dbReference type="Proteomes" id="UP000635565"/>
    </source>
</evidence>
<keyword evidence="1" id="KW-0479">Metal-binding</keyword>
<accession>A0ABQ3VQD8</accession>
<dbReference type="PROSITE" id="PS51257">
    <property type="entry name" value="PROKAR_LIPOPROTEIN"/>
    <property type="match status" value="1"/>
</dbReference>
<feature type="chain" id="PRO_5046576744" description="Blue (type 1) copper domain-containing protein" evidence="3">
    <location>
        <begin position="26"/>
        <end position="139"/>
    </location>
</feature>
<keyword evidence="6" id="KW-1185">Reference proteome</keyword>
<evidence type="ECO:0000256" key="3">
    <source>
        <dbReference type="SAM" id="SignalP"/>
    </source>
</evidence>
<keyword evidence="3" id="KW-0732">Signal</keyword>
<feature type="signal peptide" evidence="3">
    <location>
        <begin position="1"/>
        <end position="25"/>
    </location>
</feature>
<dbReference type="Gene3D" id="2.60.40.420">
    <property type="entry name" value="Cupredoxins - blue copper proteins"/>
    <property type="match status" value="1"/>
</dbReference>
<dbReference type="RefSeq" id="WP_201365620.1">
    <property type="nucleotide sequence ID" value="NZ_BNJJ01000021.1"/>
</dbReference>
<dbReference type="InterPro" id="IPR008972">
    <property type="entry name" value="Cupredoxin"/>
</dbReference>
<feature type="domain" description="Blue (type 1) copper" evidence="4">
    <location>
        <begin position="46"/>
        <end position="136"/>
    </location>
</feature>
<dbReference type="EMBL" id="BNJJ01000021">
    <property type="protein sequence ID" value="GHO88063.1"/>
    <property type="molecule type" value="Genomic_DNA"/>
</dbReference>
<reference evidence="5 6" key="1">
    <citation type="journal article" date="2021" name="Int. J. Syst. Evol. Microbiol.">
        <title>Reticulibacter mediterranei gen. nov., sp. nov., within the new family Reticulibacteraceae fam. nov., and Ktedonospora formicarum gen. nov., sp. nov., Ktedonobacter robiniae sp. nov., Dictyobacter formicarum sp. nov. and Dictyobacter arantiisoli sp. nov., belonging to the class Ktedonobacteria.</title>
        <authorList>
            <person name="Yabe S."/>
            <person name="Zheng Y."/>
            <person name="Wang C.M."/>
            <person name="Sakai Y."/>
            <person name="Abe K."/>
            <person name="Yokota A."/>
            <person name="Donadio S."/>
            <person name="Cavaletti L."/>
            <person name="Monciardini P."/>
        </authorList>
    </citation>
    <scope>NUCLEOTIDE SEQUENCE [LARGE SCALE GENOMIC DNA]</scope>
    <source>
        <strain evidence="5 6">SOSP1-9</strain>
    </source>
</reference>
<dbReference type="Pfam" id="PF00127">
    <property type="entry name" value="Copper-bind"/>
    <property type="match status" value="1"/>
</dbReference>
<protein>
    <recommendedName>
        <fullName evidence="4">Blue (type 1) copper domain-containing protein</fullName>
    </recommendedName>
</protein>
<evidence type="ECO:0000259" key="4">
    <source>
        <dbReference type="Pfam" id="PF00127"/>
    </source>
</evidence>
<dbReference type="Proteomes" id="UP000635565">
    <property type="component" value="Unassembled WGS sequence"/>
</dbReference>
<evidence type="ECO:0000313" key="5">
    <source>
        <dbReference type="EMBL" id="GHO88063.1"/>
    </source>
</evidence>
<organism evidence="5 6">
    <name type="scientific">Dictyobacter formicarum</name>
    <dbReference type="NCBI Taxonomy" id="2778368"/>
    <lineage>
        <taxon>Bacteria</taxon>
        <taxon>Bacillati</taxon>
        <taxon>Chloroflexota</taxon>
        <taxon>Ktedonobacteria</taxon>
        <taxon>Ktedonobacterales</taxon>
        <taxon>Dictyobacteraceae</taxon>
        <taxon>Dictyobacter</taxon>
    </lineage>
</organism>
<name>A0ABQ3VQD8_9CHLR</name>
<comment type="caution">
    <text evidence="5">The sequence shown here is derived from an EMBL/GenBank/DDBJ whole genome shotgun (WGS) entry which is preliminary data.</text>
</comment>
<evidence type="ECO:0000256" key="2">
    <source>
        <dbReference type="ARBA" id="ARBA00023008"/>
    </source>
</evidence>
<sequence length="139" mass="14377">MSKKFLVTLLLVSTLIVLLSTLAIALSSCGESSGPQTGNPPTGKNVVHMGNNDFLQSSITIRKGESITLVADTAPPHVITNGSWEGSTPKASKESGAPTVNDVNVNGNSSQAIGPFTTAGTFHLYCTVHPGMNLTVIAQ</sequence>
<keyword evidence="2" id="KW-0186">Copper</keyword>
<dbReference type="SUPFAM" id="SSF49503">
    <property type="entry name" value="Cupredoxins"/>
    <property type="match status" value="1"/>
</dbReference>